<accession>A0A8S2SKK3</accession>
<dbReference type="Proteomes" id="UP000681967">
    <property type="component" value="Unassembled WGS sequence"/>
</dbReference>
<comment type="caution">
    <text evidence="2">The sequence shown here is derived from an EMBL/GenBank/DDBJ whole genome shotgun (WGS) entry which is preliminary data.</text>
</comment>
<evidence type="ECO:0000313" key="2">
    <source>
        <dbReference type="EMBL" id="CAF4234945.1"/>
    </source>
</evidence>
<evidence type="ECO:0000256" key="1">
    <source>
        <dbReference type="SAM" id="MobiDB-lite"/>
    </source>
</evidence>
<organism evidence="2 3">
    <name type="scientific">Rotaria magnacalcarata</name>
    <dbReference type="NCBI Taxonomy" id="392030"/>
    <lineage>
        <taxon>Eukaryota</taxon>
        <taxon>Metazoa</taxon>
        <taxon>Spiralia</taxon>
        <taxon>Gnathifera</taxon>
        <taxon>Rotifera</taxon>
        <taxon>Eurotatoria</taxon>
        <taxon>Bdelloidea</taxon>
        <taxon>Philodinida</taxon>
        <taxon>Philodinidae</taxon>
        <taxon>Rotaria</taxon>
    </lineage>
</organism>
<evidence type="ECO:0000313" key="3">
    <source>
        <dbReference type="Proteomes" id="UP000681967"/>
    </source>
</evidence>
<name>A0A8S2SKK3_9BILA</name>
<dbReference type="EMBL" id="CAJOBH010023380">
    <property type="protein sequence ID" value="CAF4234945.1"/>
    <property type="molecule type" value="Genomic_DNA"/>
</dbReference>
<proteinExistence type="predicted"/>
<protein>
    <submittedName>
        <fullName evidence="2">Uncharacterized protein</fullName>
    </submittedName>
</protein>
<dbReference type="AlphaFoldDB" id="A0A8S2SKK3"/>
<sequence>MQILSIIPSNESQRRTTTTATSSNLLPTHIQFGLTNCNTQNLLRSNDLPLDIEKINNRSEFWIVQDFKLGTKTTIDREDEFLFTFKQDGV</sequence>
<feature type="region of interest" description="Disordered" evidence="1">
    <location>
        <begin position="1"/>
        <end position="20"/>
    </location>
</feature>
<reference evidence="2" key="1">
    <citation type="submission" date="2021-02" db="EMBL/GenBank/DDBJ databases">
        <authorList>
            <person name="Nowell W R."/>
        </authorList>
    </citation>
    <scope>NUCLEOTIDE SEQUENCE</scope>
</reference>
<feature type="non-terminal residue" evidence="2">
    <location>
        <position position="90"/>
    </location>
</feature>
<gene>
    <name evidence="2" type="ORF">BYL167_LOCUS24935</name>
</gene>